<gene>
    <name evidence="2" type="ORF">SAMN05444274_104396</name>
</gene>
<keyword evidence="1" id="KW-0732">Signal</keyword>
<organism evidence="2 3">
    <name type="scientific">Mariniphaga anaerophila</name>
    <dbReference type="NCBI Taxonomy" id="1484053"/>
    <lineage>
        <taxon>Bacteria</taxon>
        <taxon>Pseudomonadati</taxon>
        <taxon>Bacteroidota</taxon>
        <taxon>Bacteroidia</taxon>
        <taxon>Marinilabiliales</taxon>
        <taxon>Prolixibacteraceae</taxon>
        <taxon>Mariniphaga</taxon>
    </lineage>
</organism>
<reference evidence="2 3" key="1">
    <citation type="submission" date="2016-11" db="EMBL/GenBank/DDBJ databases">
        <authorList>
            <person name="Jaros S."/>
            <person name="Januszkiewicz K."/>
            <person name="Wedrychowicz H."/>
        </authorList>
    </citation>
    <scope>NUCLEOTIDE SEQUENCE [LARGE SCALE GENOMIC DNA]</scope>
    <source>
        <strain evidence="2 3">DSM 26910</strain>
    </source>
</reference>
<feature type="chain" id="PRO_5012928700" description="Adhesin domain-containing protein" evidence="1">
    <location>
        <begin position="19"/>
        <end position="347"/>
    </location>
</feature>
<evidence type="ECO:0000313" key="3">
    <source>
        <dbReference type="Proteomes" id="UP000184164"/>
    </source>
</evidence>
<dbReference type="EMBL" id="FQUM01000004">
    <property type="protein sequence ID" value="SHF31469.1"/>
    <property type="molecule type" value="Genomic_DNA"/>
</dbReference>
<dbReference type="RefSeq" id="WP_073001543.1">
    <property type="nucleotide sequence ID" value="NZ_FQUM01000004.1"/>
</dbReference>
<dbReference type="STRING" id="1484053.SAMN05444274_104396"/>
<dbReference type="OrthoDB" id="1117657at2"/>
<evidence type="ECO:0008006" key="4">
    <source>
        <dbReference type="Google" id="ProtNLM"/>
    </source>
</evidence>
<proteinExistence type="predicted"/>
<protein>
    <recommendedName>
        <fullName evidence="4">Adhesin domain-containing protein</fullName>
    </recommendedName>
</protein>
<feature type="signal peptide" evidence="1">
    <location>
        <begin position="1"/>
        <end position="18"/>
    </location>
</feature>
<name>A0A1M5AMK4_9BACT</name>
<evidence type="ECO:0000256" key="1">
    <source>
        <dbReference type="SAM" id="SignalP"/>
    </source>
</evidence>
<sequence length="347" mass="37861">MKQKVKFFACLFFLVVWASGMEAVAAKKAKEYHESWPSNSVTTLEISNKFGDVNVAYKGGSNVTVDVIITVESSNERKIDDLLEQISVSFSKTGNTVTAETHFSRGFSTRLQFSVDYKVNIPPDKNLNITNKYGNAFVNELNASGSFDISYGNFDANQLKAPADGLVELELAYGKGGVESANNLLVEVQYSTINFGNLGELDLDSKYSIINIDKAGSVIADSKYDTFNFGLVGALSSTTKYTRIKVRELSQKLIVDAGYGGIKVDKVDENFESVQITNSYGQISLGLGNANYLLDASCDYCGISYPESNFSGNRISERQMRKVNGKVGSGTGGTVFVKSRYGQINLD</sequence>
<keyword evidence="3" id="KW-1185">Reference proteome</keyword>
<dbReference type="Proteomes" id="UP000184164">
    <property type="component" value="Unassembled WGS sequence"/>
</dbReference>
<evidence type="ECO:0000313" key="2">
    <source>
        <dbReference type="EMBL" id="SHF31469.1"/>
    </source>
</evidence>
<accession>A0A1M5AMK4</accession>
<dbReference type="AlphaFoldDB" id="A0A1M5AMK4"/>